<feature type="region of interest" description="Disordered" evidence="1">
    <location>
        <begin position="28"/>
        <end position="57"/>
    </location>
</feature>
<dbReference type="AlphaFoldDB" id="A0A6G9AN59"/>
<gene>
    <name evidence="3" type="ORF">G8759_14715</name>
</gene>
<feature type="chain" id="PRO_5026300574" evidence="2">
    <location>
        <begin position="23"/>
        <end position="95"/>
    </location>
</feature>
<keyword evidence="4" id="KW-1185">Reference proteome</keyword>
<accession>A0A6G9AN59</accession>
<keyword evidence="2" id="KW-0732">Signal</keyword>
<evidence type="ECO:0000256" key="2">
    <source>
        <dbReference type="SAM" id="SignalP"/>
    </source>
</evidence>
<protein>
    <submittedName>
        <fullName evidence="3">Uncharacterized protein</fullName>
    </submittedName>
</protein>
<name>A0A6G9AN59_9BACT</name>
<sequence>MINKLTSVLVFALLVSLGGSGAHVFSGGSVTKGKSEQSGTRNITGGEGVRPEMYLMGGHGTGNSLSGGFERGFADGDRVGHGIVCAGFEKHGVKN</sequence>
<evidence type="ECO:0000256" key="1">
    <source>
        <dbReference type="SAM" id="MobiDB-lite"/>
    </source>
</evidence>
<feature type="signal peptide" evidence="2">
    <location>
        <begin position="1"/>
        <end position="22"/>
    </location>
</feature>
<dbReference type="EMBL" id="CP050063">
    <property type="protein sequence ID" value="QIP13776.1"/>
    <property type="molecule type" value="Genomic_DNA"/>
</dbReference>
<evidence type="ECO:0000313" key="4">
    <source>
        <dbReference type="Proteomes" id="UP000501802"/>
    </source>
</evidence>
<dbReference type="Proteomes" id="UP000501802">
    <property type="component" value="Chromosome"/>
</dbReference>
<dbReference type="KEGG" id="spib:G8759_14715"/>
<organism evidence="3 4">
    <name type="scientific">Spirosoma aureum</name>
    <dbReference type="NCBI Taxonomy" id="2692134"/>
    <lineage>
        <taxon>Bacteria</taxon>
        <taxon>Pseudomonadati</taxon>
        <taxon>Bacteroidota</taxon>
        <taxon>Cytophagia</taxon>
        <taxon>Cytophagales</taxon>
        <taxon>Cytophagaceae</taxon>
        <taxon>Spirosoma</taxon>
    </lineage>
</organism>
<reference evidence="3 4" key="1">
    <citation type="submission" date="2020-03" db="EMBL/GenBank/DDBJ databases">
        <authorList>
            <person name="Kim M.K."/>
        </authorList>
    </citation>
    <scope>NUCLEOTIDE SEQUENCE [LARGE SCALE GENOMIC DNA]</scope>
    <source>
        <strain evidence="3 4">BT328</strain>
    </source>
</reference>
<evidence type="ECO:0000313" key="3">
    <source>
        <dbReference type="EMBL" id="QIP13776.1"/>
    </source>
</evidence>
<dbReference type="RefSeq" id="WP_167209169.1">
    <property type="nucleotide sequence ID" value="NZ_CP050063.1"/>
</dbReference>
<proteinExistence type="predicted"/>